<dbReference type="EMBL" id="JBHTLJ010000004">
    <property type="protein sequence ID" value="MFD1163308.1"/>
    <property type="molecule type" value="Genomic_DNA"/>
</dbReference>
<dbReference type="RefSeq" id="WP_311941801.1">
    <property type="nucleotide sequence ID" value="NZ_JAVSCK010000004.1"/>
</dbReference>
<dbReference type="PANTHER" id="PTHR21089">
    <property type="entry name" value="SHIKIMATE DEHYDROGENASE"/>
    <property type="match status" value="1"/>
</dbReference>
<accession>A0ABW3RE87</accession>
<comment type="caution">
    <text evidence="5">The sequence shown here is derived from an EMBL/GenBank/DDBJ whole genome shotgun (WGS) entry which is preliminary data.</text>
</comment>
<evidence type="ECO:0000313" key="5">
    <source>
        <dbReference type="EMBL" id="MFD1163308.1"/>
    </source>
</evidence>
<dbReference type="EC" id="1.1.1.25" evidence="5"/>
<dbReference type="Pfam" id="PF08501">
    <property type="entry name" value="Shikimate_dh_N"/>
    <property type="match status" value="1"/>
</dbReference>
<keyword evidence="3" id="KW-0028">Amino-acid biosynthesis</keyword>
<evidence type="ECO:0000313" key="6">
    <source>
        <dbReference type="Proteomes" id="UP001597163"/>
    </source>
</evidence>
<dbReference type="GO" id="GO:0004764">
    <property type="term" value="F:shikimate 3-dehydrogenase (NADP+) activity"/>
    <property type="evidence" value="ECO:0007669"/>
    <property type="project" value="UniProtKB-EC"/>
</dbReference>
<dbReference type="CDD" id="cd01065">
    <property type="entry name" value="NAD_bind_Shikimate_DH"/>
    <property type="match status" value="1"/>
</dbReference>
<keyword evidence="3" id="KW-0057">Aromatic amino acid biosynthesis</keyword>
<evidence type="ECO:0000256" key="3">
    <source>
        <dbReference type="ARBA" id="ARBA00023141"/>
    </source>
</evidence>
<dbReference type="InterPro" id="IPR036291">
    <property type="entry name" value="NAD(P)-bd_dom_sf"/>
</dbReference>
<comment type="pathway">
    <text evidence="1">Metabolic intermediate biosynthesis; chorismate biosynthesis; chorismate from D-erythrose 4-phosphate and phosphoenolpyruvate: step 4/7.</text>
</comment>
<dbReference type="InterPro" id="IPR013708">
    <property type="entry name" value="Shikimate_DH-bd_N"/>
</dbReference>
<dbReference type="Gene3D" id="3.40.50.720">
    <property type="entry name" value="NAD(P)-binding Rossmann-like Domain"/>
    <property type="match status" value="1"/>
</dbReference>
<name>A0ABW3RE87_9FLAO</name>
<sequence length="245" mass="27653">MNKLGLLGKNISYSFSRNYFKNKFENENINNTTYENFDIESIDLFPSIIKNTKDLKGLNVTIPYKEQVIPFLDKINKKAKSIGAVNTIKITKKGKLVGYNTDCYGFKKTIKPALKSQHKKALILGTGGASKAIAYSLKELNIAYSYVSRKASEGIDFTYDSLTEAIINQHQIIINCTPLGTFPNVNDCPNIPYHGITKNHVLFDLIYNPEETKFLNQGKLHGAKTINGLNMLKFQAEKSWSIWDL</sequence>
<dbReference type="Gene3D" id="3.40.50.10860">
    <property type="entry name" value="Leucine Dehydrogenase, chain A, domain 1"/>
    <property type="match status" value="1"/>
</dbReference>
<feature type="domain" description="Shikimate dehydrogenase substrate binding N-terminal" evidence="4">
    <location>
        <begin position="6"/>
        <end position="88"/>
    </location>
</feature>
<evidence type="ECO:0000256" key="2">
    <source>
        <dbReference type="ARBA" id="ARBA00023002"/>
    </source>
</evidence>
<gene>
    <name evidence="5" type="primary">aroE</name>
    <name evidence="5" type="ORF">ACFQ2E_12810</name>
</gene>
<dbReference type="InterPro" id="IPR046346">
    <property type="entry name" value="Aminoacid_DH-like_N_sf"/>
</dbReference>
<keyword evidence="2 5" id="KW-0560">Oxidoreductase</keyword>
<evidence type="ECO:0000259" key="4">
    <source>
        <dbReference type="Pfam" id="PF08501"/>
    </source>
</evidence>
<dbReference type="InterPro" id="IPR022893">
    <property type="entry name" value="Shikimate_DH_fam"/>
</dbReference>
<dbReference type="SUPFAM" id="SSF53223">
    <property type="entry name" value="Aminoacid dehydrogenase-like, N-terminal domain"/>
    <property type="match status" value="1"/>
</dbReference>
<dbReference type="Proteomes" id="UP001597163">
    <property type="component" value="Unassembled WGS sequence"/>
</dbReference>
<dbReference type="SUPFAM" id="SSF51735">
    <property type="entry name" value="NAD(P)-binding Rossmann-fold domains"/>
    <property type="match status" value="1"/>
</dbReference>
<dbReference type="PANTHER" id="PTHR21089:SF1">
    <property type="entry name" value="BIFUNCTIONAL 3-DEHYDROQUINATE DEHYDRATASE_SHIKIMATE DEHYDROGENASE, CHLOROPLASTIC"/>
    <property type="match status" value="1"/>
</dbReference>
<evidence type="ECO:0000256" key="1">
    <source>
        <dbReference type="ARBA" id="ARBA00004871"/>
    </source>
</evidence>
<proteinExistence type="predicted"/>
<keyword evidence="6" id="KW-1185">Reference proteome</keyword>
<protein>
    <submittedName>
        <fullName evidence="5">Shikimate dehydrogenase</fullName>
        <ecNumber evidence="5">1.1.1.25</ecNumber>
    </submittedName>
</protein>
<reference evidence="6" key="1">
    <citation type="journal article" date="2019" name="Int. J. Syst. Evol. Microbiol.">
        <title>The Global Catalogue of Microorganisms (GCM) 10K type strain sequencing project: providing services to taxonomists for standard genome sequencing and annotation.</title>
        <authorList>
            <consortium name="The Broad Institute Genomics Platform"/>
            <consortium name="The Broad Institute Genome Sequencing Center for Infectious Disease"/>
            <person name="Wu L."/>
            <person name="Ma J."/>
        </authorList>
    </citation>
    <scope>NUCLEOTIDE SEQUENCE [LARGE SCALE GENOMIC DNA]</scope>
    <source>
        <strain evidence="6">CCUG 63246</strain>
    </source>
</reference>
<organism evidence="5 6">
    <name type="scientific">Hwangdonia seohaensis</name>
    <dbReference type="NCBI Taxonomy" id="1240727"/>
    <lineage>
        <taxon>Bacteria</taxon>
        <taxon>Pseudomonadati</taxon>
        <taxon>Bacteroidota</taxon>
        <taxon>Flavobacteriia</taxon>
        <taxon>Flavobacteriales</taxon>
        <taxon>Flavobacteriaceae</taxon>
        <taxon>Hwangdonia</taxon>
    </lineage>
</organism>